<keyword evidence="4" id="KW-1185">Reference proteome</keyword>
<feature type="compositionally biased region" description="Basic and acidic residues" evidence="2">
    <location>
        <begin position="61"/>
        <end position="77"/>
    </location>
</feature>
<dbReference type="PROSITE" id="PS51670">
    <property type="entry name" value="SHKT"/>
    <property type="match status" value="2"/>
</dbReference>
<organism evidence="4 5">
    <name type="scientific">Globodera rostochiensis</name>
    <name type="common">Golden nematode worm</name>
    <name type="synonym">Heterodera rostochiensis</name>
    <dbReference type="NCBI Taxonomy" id="31243"/>
    <lineage>
        <taxon>Eukaryota</taxon>
        <taxon>Metazoa</taxon>
        <taxon>Ecdysozoa</taxon>
        <taxon>Nematoda</taxon>
        <taxon>Chromadorea</taxon>
        <taxon>Rhabditida</taxon>
        <taxon>Tylenchina</taxon>
        <taxon>Tylenchomorpha</taxon>
        <taxon>Tylenchoidea</taxon>
        <taxon>Heteroderidae</taxon>
        <taxon>Heteroderinae</taxon>
        <taxon>Globodera</taxon>
    </lineage>
</organism>
<evidence type="ECO:0000259" key="3">
    <source>
        <dbReference type="PROSITE" id="PS51670"/>
    </source>
</evidence>
<feature type="compositionally biased region" description="Low complexity" evidence="2">
    <location>
        <begin position="46"/>
        <end position="60"/>
    </location>
</feature>
<feature type="compositionally biased region" description="Basic residues" evidence="2">
    <location>
        <begin position="80"/>
        <end position="90"/>
    </location>
</feature>
<evidence type="ECO:0000313" key="5">
    <source>
        <dbReference type="WBParaSite" id="Gr19_v10_g1731.t2"/>
    </source>
</evidence>
<feature type="region of interest" description="Disordered" evidence="2">
    <location>
        <begin position="44"/>
        <end position="104"/>
    </location>
</feature>
<feature type="domain" description="ShKT" evidence="3">
    <location>
        <begin position="155"/>
        <end position="211"/>
    </location>
</feature>
<name>A0A914HH47_GLORO</name>
<dbReference type="WBParaSite" id="Gr19_v10_g1731.t2">
    <property type="protein sequence ID" value="Gr19_v10_g1731.t2"/>
    <property type="gene ID" value="Gr19_v10_g1731"/>
</dbReference>
<dbReference type="Pfam" id="PF01549">
    <property type="entry name" value="ShK"/>
    <property type="match status" value="2"/>
</dbReference>
<evidence type="ECO:0000313" key="4">
    <source>
        <dbReference type="Proteomes" id="UP000887572"/>
    </source>
</evidence>
<protein>
    <submittedName>
        <fullName evidence="5">ShKT domain-containing protein</fullName>
    </submittedName>
</protein>
<dbReference type="SMART" id="SM00254">
    <property type="entry name" value="ShKT"/>
    <property type="match status" value="2"/>
</dbReference>
<evidence type="ECO:0000256" key="1">
    <source>
        <dbReference type="PROSITE-ProRule" id="PRU01005"/>
    </source>
</evidence>
<proteinExistence type="predicted"/>
<evidence type="ECO:0000256" key="2">
    <source>
        <dbReference type="SAM" id="MobiDB-lite"/>
    </source>
</evidence>
<comment type="caution">
    <text evidence="1">Lacks conserved residue(s) required for the propagation of feature annotation.</text>
</comment>
<dbReference type="InterPro" id="IPR003582">
    <property type="entry name" value="ShKT_dom"/>
</dbReference>
<feature type="domain" description="ShKT" evidence="3">
    <location>
        <begin position="108"/>
        <end position="144"/>
    </location>
</feature>
<accession>A0A914HH47</accession>
<dbReference type="Proteomes" id="UP000887572">
    <property type="component" value="Unplaced"/>
</dbReference>
<dbReference type="AlphaFoldDB" id="A0A914HH47"/>
<reference evidence="5" key="1">
    <citation type="submission" date="2022-11" db="UniProtKB">
        <authorList>
            <consortium name="WormBaseParasite"/>
        </authorList>
    </citation>
    <scope>IDENTIFICATION</scope>
</reference>
<sequence length="236" mass="25903">MTTSFTTVSMMASTLSETSLLTPPNLSCCCVCKECNGTETIKRSVRSAVSDSSSDESSSSSEEKADGCEGKNSDDCTTRPPKKKKTKSKHWGSTTPSPTPPPPKNRVCHDNHECCMHWAAKGGCKSAPRTMNTWCPGTCRFNGCRPHAKQGTPGCKNLYSECKRWAHYHENDDDDHNTLLHGGGSKPSSMNECERNPHWMAQNCAKACKKCGRLTTPEQCAQKMPTDYVPTMINDD</sequence>